<keyword evidence="3" id="KW-0689">Ribosomal protein</keyword>
<proteinExistence type="inferred from homology"/>
<evidence type="ECO:0000256" key="3">
    <source>
        <dbReference type="ARBA" id="ARBA00022980"/>
    </source>
</evidence>
<sequence length="175" mass="19619">MSSKVGNTALSFARVWHHVDVAEDPRTLGRLASQIAITLMGKHKPIYHATQDTGDYVVVSNCSHLKYTGNKLTEKTYWKHTGRPGSGKAVPMAKIAADQGFGEVLKKAVSRMLPKNKLRTPRLERLKVFDGSDHPYKQNIIAFADQKPQVDEKLAKLDHNTKILKEFNARNDKKA</sequence>
<dbReference type="EMBL" id="KV454015">
    <property type="protein sequence ID" value="ODV95054.1"/>
    <property type="molecule type" value="Genomic_DNA"/>
</dbReference>
<comment type="function">
    <text evidence="6">Component of the mitochondrial ribosome (mitoribosome), a dedicated translation machinery responsible for the synthesis of mitochondrial genome-encoded proteins, including at least some of the essential transmembrane subunits of the mitochondrial respiratory chain. The mitoribosomes are attached to the mitochondrial inner membrane and translation products are cotranslationally integrated into the membrane.</text>
</comment>
<evidence type="ECO:0000313" key="9">
    <source>
        <dbReference type="Proteomes" id="UP000094236"/>
    </source>
</evidence>
<evidence type="ECO:0000256" key="6">
    <source>
        <dbReference type="ARBA" id="ARBA00037226"/>
    </source>
</evidence>
<keyword evidence="9" id="KW-1185">Reference proteome</keyword>
<dbReference type="CDD" id="cd00392">
    <property type="entry name" value="Ribosomal_L13"/>
    <property type="match status" value="1"/>
</dbReference>
<dbReference type="GO" id="GO:0005762">
    <property type="term" value="C:mitochondrial large ribosomal subunit"/>
    <property type="evidence" value="ECO:0007669"/>
    <property type="project" value="EnsemblFungi"/>
</dbReference>
<dbReference type="AlphaFoldDB" id="A0A1E4TTK6"/>
<dbReference type="Pfam" id="PF00572">
    <property type="entry name" value="Ribosomal_L13"/>
    <property type="match status" value="1"/>
</dbReference>
<dbReference type="InterPro" id="IPR005822">
    <property type="entry name" value="Ribosomal_uL13"/>
</dbReference>
<evidence type="ECO:0000256" key="4">
    <source>
        <dbReference type="ARBA" id="ARBA00023128"/>
    </source>
</evidence>
<comment type="subcellular location">
    <subcellularLocation>
        <location evidence="1">Mitochondrion</location>
    </subcellularLocation>
</comment>
<dbReference type="PANTHER" id="PTHR11545">
    <property type="entry name" value="RIBOSOMAL PROTEIN L13"/>
    <property type="match status" value="1"/>
</dbReference>
<evidence type="ECO:0000256" key="1">
    <source>
        <dbReference type="ARBA" id="ARBA00004173"/>
    </source>
</evidence>
<dbReference type="PIRSF" id="PIRSF002181">
    <property type="entry name" value="Ribosomal_L13"/>
    <property type="match status" value="1"/>
</dbReference>
<protein>
    <recommendedName>
        <fullName evidence="7">Large ribosomal subunit protein uL13m</fullName>
    </recommendedName>
</protein>
<evidence type="ECO:0000313" key="8">
    <source>
        <dbReference type="EMBL" id="ODV95054.1"/>
    </source>
</evidence>
<comment type="similarity">
    <text evidence="2">Belongs to the universal ribosomal protein uL13 family.</text>
</comment>
<reference evidence="9" key="1">
    <citation type="submission" date="2016-05" db="EMBL/GenBank/DDBJ databases">
        <title>Comparative genomics of biotechnologically important yeasts.</title>
        <authorList>
            <consortium name="DOE Joint Genome Institute"/>
            <person name="Riley R."/>
            <person name="Haridas S."/>
            <person name="Wolfe K.H."/>
            <person name="Lopes M.R."/>
            <person name="Hittinger C.T."/>
            <person name="Goker M."/>
            <person name="Salamov A."/>
            <person name="Wisecaver J."/>
            <person name="Long T.M."/>
            <person name="Aerts A.L."/>
            <person name="Barry K."/>
            <person name="Choi C."/>
            <person name="Clum A."/>
            <person name="Coughlan A.Y."/>
            <person name="Deshpande S."/>
            <person name="Douglass A.P."/>
            <person name="Hanson S.J."/>
            <person name="Klenk H.-P."/>
            <person name="Labutti K."/>
            <person name="Lapidus A."/>
            <person name="Lindquist E."/>
            <person name="Lipzen A."/>
            <person name="Meier-Kolthoff J.P."/>
            <person name="Ohm R.A."/>
            <person name="Otillar R.P."/>
            <person name="Pangilinan J."/>
            <person name="Peng Y."/>
            <person name="Rokas A."/>
            <person name="Rosa C.A."/>
            <person name="Scheuner C."/>
            <person name="Sibirny A.A."/>
            <person name="Slot J.C."/>
            <person name="Stielow J.B."/>
            <person name="Sun H."/>
            <person name="Kurtzman C.P."/>
            <person name="Blackwell M."/>
            <person name="Grigoriev I.V."/>
            <person name="Jeffries T.W."/>
        </authorList>
    </citation>
    <scope>NUCLEOTIDE SEQUENCE [LARGE SCALE GENOMIC DNA]</scope>
    <source>
        <strain evidence="9">NRRL Y-2460</strain>
    </source>
</reference>
<dbReference type="InterPro" id="IPR036899">
    <property type="entry name" value="Ribosomal_uL13_sf"/>
</dbReference>
<dbReference type="Proteomes" id="UP000094236">
    <property type="component" value="Unassembled WGS sequence"/>
</dbReference>
<dbReference type="InterPro" id="IPR005823">
    <property type="entry name" value="Ribosomal_uL13_bac-type"/>
</dbReference>
<dbReference type="HAMAP" id="MF_01366">
    <property type="entry name" value="Ribosomal_uL13"/>
    <property type="match status" value="1"/>
</dbReference>
<dbReference type="GO" id="GO:0006412">
    <property type="term" value="P:translation"/>
    <property type="evidence" value="ECO:0007669"/>
    <property type="project" value="InterPro"/>
</dbReference>
<dbReference type="OrthoDB" id="274622at2759"/>
<evidence type="ECO:0000256" key="7">
    <source>
        <dbReference type="ARBA" id="ARBA00068950"/>
    </source>
</evidence>
<dbReference type="PANTHER" id="PTHR11545:SF2">
    <property type="entry name" value="LARGE RIBOSOMAL SUBUNIT PROTEIN UL13M"/>
    <property type="match status" value="1"/>
</dbReference>
<dbReference type="NCBIfam" id="TIGR01066">
    <property type="entry name" value="rplM_bact"/>
    <property type="match status" value="1"/>
</dbReference>
<organism evidence="8 9">
    <name type="scientific">Pachysolen tannophilus NRRL Y-2460</name>
    <dbReference type="NCBI Taxonomy" id="669874"/>
    <lineage>
        <taxon>Eukaryota</taxon>
        <taxon>Fungi</taxon>
        <taxon>Dikarya</taxon>
        <taxon>Ascomycota</taxon>
        <taxon>Saccharomycotina</taxon>
        <taxon>Pichiomycetes</taxon>
        <taxon>Pachysolenaceae</taxon>
        <taxon>Pachysolen</taxon>
    </lineage>
</organism>
<accession>A0A1E4TTK6</accession>
<evidence type="ECO:0000256" key="5">
    <source>
        <dbReference type="ARBA" id="ARBA00023274"/>
    </source>
</evidence>
<dbReference type="SUPFAM" id="SSF52161">
    <property type="entry name" value="Ribosomal protein L13"/>
    <property type="match status" value="1"/>
</dbReference>
<dbReference type="STRING" id="669874.A0A1E4TTK6"/>
<keyword evidence="4" id="KW-0496">Mitochondrion</keyword>
<gene>
    <name evidence="8" type="ORF">PACTADRAFT_3936</name>
</gene>
<dbReference type="GO" id="GO:0003735">
    <property type="term" value="F:structural constituent of ribosome"/>
    <property type="evidence" value="ECO:0007669"/>
    <property type="project" value="EnsemblFungi"/>
</dbReference>
<dbReference type="Gene3D" id="3.90.1180.10">
    <property type="entry name" value="Ribosomal protein L13"/>
    <property type="match status" value="1"/>
</dbReference>
<dbReference type="GO" id="GO:0003729">
    <property type="term" value="F:mRNA binding"/>
    <property type="evidence" value="ECO:0007669"/>
    <property type="project" value="TreeGrafter"/>
</dbReference>
<dbReference type="GO" id="GO:0017148">
    <property type="term" value="P:negative regulation of translation"/>
    <property type="evidence" value="ECO:0007669"/>
    <property type="project" value="TreeGrafter"/>
</dbReference>
<dbReference type="FunFam" id="3.90.1180.10:FF:000007">
    <property type="entry name" value="50S ribosomal protein L13"/>
    <property type="match status" value="1"/>
</dbReference>
<keyword evidence="5" id="KW-0687">Ribonucleoprotein</keyword>
<name>A0A1E4TTK6_PACTA</name>
<evidence type="ECO:0000256" key="2">
    <source>
        <dbReference type="ARBA" id="ARBA00006227"/>
    </source>
</evidence>